<dbReference type="PANTHER" id="PTHR47481">
    <property type="match status" value="1"/>
</dbReference>
<reference evidence="2" key="1">
    <citation type="journal article" date="2014" name="Nat. Commun.">
        <title>The emerging biofuel crop Camelina sativa retains a highly undifferentiated hexaploid genome structure.</title>
        <authorList>
            <person name="Kagale S."/>
            <person name="Koh C."/>
            <person name="Nixon J."/>
            <person name="Bollina V."/>
            <person name="Clarke W.E."/>
            <person name="Tuteja R."/>
            <person name="Spillane C."/>
            <person name="Robinson S.J."/>
            <person name="Links M.G."/>
            <person name="Clarke C."/>
            <person name="Higgins E.E."/>
            <person name="Huebert T."/>
            <person name="Sharpe A.G."/>
            <person name="Parkin I.A."/>
        </authorList>
    </citation>
    <scope>NUCLEOTIDE SEQUENCE [LARGE SCALE GENOMIC DNA]</scope>
    <source>
        <strain evidence="2">cv. DH55</strain>
    </source>
</reference>
<gene>
    <name evidence="3" type="primary">LOC104768176</name>
</gene>
<evidence type="ECO:0000313" key="3">
    <source>
        <dbReference type="RefSeq" id="XP_010490404.1"/>
    </source>
</evidence>
<sequence length="368" mass="40841">MTAPAVSSNDKPFGISQIWAYVPIVLDMEKLNYDKWCELFETHCLCYGVLGHLDGSSRPSSTTDTTWKERDGLVKMWIYGTISESILDTVLKAKCSARDLWLTIEALFRDNKEARALQLENKLGTITIGDWSVHEYCKKLKNLSDLLANIDSPVTDCGLVLHLLNGLTDKFDSIINVIKHREPFPTFSVARSMLIMEEERLSKHTRVTPTTSHHPSSPDVLFTSSDHHLRHQQQSGSLYRGGGRGRGRGGRNNRGGRGRSHNTYWPPSSNNWNYGAPQAPYPYSYGPTPPLYYVANLFQHSVRPPQHFPAHPSHAASGILGSHPQPPQAAAHLVQAPPAQVTDQSAYVPSALAHAFNTMTLQDPNIGG</sequence>
<feature type="compositionally biased region" description="Basic residues" evidence="1">
    <location>
        <begin position="243"/>
        <end position="260"/>
    </location>
</feature>
<dbReference type="RefSeq" id="XP_010490404.1">
    <property type="nucleotide sequence ID" value="XM_010492102.1"/>
</dbReference>
<dbReference type="GeneID" id="104768176"/>
<evidence type="ECO:0000313" key="2">
    <source>
        <dbReference type="Proteomes" id="UP000694864"/>
    </source>
</evidence>
<feature type="region of interest" description="Disordered" evidence="1">
    <location>
        <begin position="227"/>
        <end position="264"/>
    </location>
</feature>
<reference evidence="3" key="2">
    <citation type="submission" date="2025-08" db="UniProtKB">
        <authorList>
            <consortium name="RefSeq"/>
        </authorList>
    </citation>
    <scope>IDENTIFICATION</scope>
    <source>
        <tissue evidence="3">Leaf</tissue>
    </source>
</reference>
<proteinExistence type="predicted"/>
<organism evidence="2 3">
    <name type="scientific">Camelina sativa</name>
    <name type="common">False flax</name>
    <name type="synonym">Myagrum sativum</name>
    <dbReference type="NCBI Taxonomy" id="90675"/>
    <lineage>
        <taxon>Eukaryota</taxon>
        <taxon>Viridiplantae</taxon>
        <taxon>Streptophyta</taxon>
        <taxon>Embryophyta</taxon>
        <taxon>Tracheophyta</taxon>
        <taxon>Spermatophyta</taxon>
        <taxon>Magnoliopsida</taxon>
        <taxon>eudicotyledons</taxon>
        <taxon>Gunneridae</taxon>
        <taxon>Pentapetalae</taxon>
        <taxon>rosids</taxon>
        <taxon>malvids</taxon>
        <taxon>Brassicales</taxon>
        <taxon>Brassicaceae</taxon>
        <taxon>Camelineae</taxon>
        <taxon>Camelina</taxon>
    </lineage>
</organism>
<dbReference type="PANTHER" id="PTHR47481:SF10">
    <property type="entry name" value="COPIA-LIKE POLYPROTEIN_RETROTRANSPOSON"/>
    <property type="match status" value="1"/>
</dbReference>
<keyword evidence="2" id="KW-1185">Reference proteome</keyword>
<dbReference type="Pfam" id="PF14223">
    <property type="entry name" value="Retrotran_gag_2"/>
    <property type="match status" value="1"/>
</dbReference>
<accession>A0ABM0XSJ7</accession>
<protein>
    <submittedName>
        <fullName evidence="3">Uncharacterized protein LOC104768176</fullName>
    </submittedName>
</protein>
<name>A0ABM0XSJ7_CAMSA</name>
<dbReference type="Proteomes" id="UP000694864">
    <property type="component" value="Chromosome 19"/>
</dbReference>
<evidence type="ECO:0000256" key="1">
    <source>
        <dbReference type="SAM" id="MobiDB-lite"/>
    </source>
</evidence>